<name>A0A1T4JYW9_9LACT</name>
<protein>
    <recommendedName>
        <fullName evidence="3">Sensory transduction regulator</fullName>
    </recommendedName>
</protein>
<accession>A0A1T4JYW9</accession>
<dbReference type="Proteomes" id="UP000189941">
    <property type="component" value="Unassembled WGS sequence"/>
</dbReference>
<evidence type="ECO:0008006" key="3">
    <source>
        <dbReference type="Google" id="ProtNLM"/>
    </source>
</evidence>
<gene>
    <name evidence="1" type="ORF">SAMN02746011_00464</name>
</gene>
<organism evidence="1 2">
    <name type="scientific">Globicatella sulfidifaciens DSM 15739</name>
    <dbReference type="NCBI Taxonomy" id="1121925"/>
    <lineage>
        <taxon>Bacteria</taxon>
        <taxon>Bacillati</taxon>
        <taxon>Bacillota</taxon>
        <taxon>Bacilli</taxon>
        <taxon>Lactobacillales</taxon>
        <taxon>Aerococcaceae</taxon>
        <taxon>Globicatella</taxon>
    </lineage>
</organism>
<keyword evidence="2" id="KW-1185">Reference proteome</keyword>
<evidence type="ECO:0000313" key="2">
    <source>
        <dbReference type="Proteomes" id="UP000189941"/>
    </source>
</evidence>
<reference evidence="2" key="1">
    <citation type="submission" date="2017-02" db="EMBL/GenBank/DDBJ databases">
        <authorList>
            <person name="Varghese N."/>
            <person name="Submissions S."/>
        </authorList>
    </citation>
    <scope>NUCLEOTIDE SEQUENCE [LARGE SCALE GENOMIC DNA]</scope>
    <source>
        <strain evidence="2">DSM 15739</strain>
    </source>
</reference>
<dbReference type="AlphaFoldDB" id="A0A1T4JYW9"/>
<dbReference type="EMBL" id="FUWO01000003">
    <property type="protein sequence ID" value="SJZ35324.1"/>
    <property type="molecule type" value="Genomic_DNA"/>
</dbReference>
<evidence type="ECO:0000313" key="1">
    <source>
        <dbReference type="EMBL" id="SJZ35324.1"/>
    </source>
</evidence>
<sequence>MTFREEDYMSKIKEAFDKILAEKKIPANYKEIENGHHLYRLQFKASETKLLMVEIIIQESEDPYVDSQIIYRHVHLLNDYNKRGEALDLINELNEMKTGYYTLHLAMDGEIFLRNIIRVGEDVTPLYETVVYGARIARGLIPALVEKLGKSSEIG</sequence>
<proteinExistence type="predicted"/>